<dbReference type="AlphaFoldDB" id="A0A2A9N6Q6"/>
<evidence type="ECO:0000313" key="1">
    <source>
        <dbReference type="EMBL" id="PFH45449.1"/>
    </source>
</evidence>
<accession>A0A2A9N6Q6</accession>
<dbReference type="EMBL" id="KZ302379">
    <property type="protein sequence ID" value="PFH45449.1"/>
    <property type="molecule type" value="Genomic_DNA"/>
</dbReference>
<organism evidence="1 2">
    <name type="scientific">Amanita thiersii Skay4041</name>
    <dbReference type="NCBI Taxonomy" id="703135"/>
    <lineage>
        <taxon>Eukaryota</taxon>
        <taxon>Fungi</taxon>
        <taxon>Dikarya</taxon>
        <taxon>Basidiomycota</taxon>
        <taxon>Agaricomycotina</taxon>
        <taxon>Agaricomycetes</taxon>
        <taxon>Agaricomycetidae</taxon>
        <taxon>Agaricales</taxon>
        <taxon>Pluteineae</taxon>
        <taxon>Amanitaceae</taxon>
        <taxon>Amanita</taxon>
    </lineage>
</organism>
<protein>
    <submittedName>
        <fullName evidence="1">Uncharacterized protein</fullName>
    </submittedName>
</protein>
<sequence length="73" mass="8393">MANDLRRRLSLESASLTEDLTADVAHMLRATRELRLLHEMEDTVKNTNEVERKIGREKYVRLKSAAGEGAIRR</sequence>
<keyword evidence="2" id="KW-1185">Reference proteome</keyword>
<dbReference type="Proteomes" id="UP000242287">
    <property type="component" value="Unassembled WGS sequence"/>
</dbReference>
<reference evidence="1 2" key="1">
    <citation type="submission" date="2014-02" db="EMBL/GenBank/DDBJ databases">
        <title>Transposable element dynamics among asymbiotic and ectomycorrhizal Amanita fungi.</title>
        <authorList>
            <consortium name="DOE Joint Genome Institute"/>
            <person name="Hess J."/>
            <person name="Skrede I."/>
            <person name="Wolfe B."/>
            <person name="LaButti K."/>
            <person name="Ohm R.A."/>
            <person name="Grigoriev I.V."/>
            <person name="Pringle A."/>
        </authorList>
    </citation>
    <scope>NUCLEOTIDE SEQUENCE [LARGE SCALE GENOMIC DNA]</scope>
    <source>
        <strain evidence="1 2">SKay4041</strain>
    </source>
</reference>
<name>A0A2A9N6Q6_9AGAR</name>
<gene>
    <name evidence="1" type="ORF">AMATHDRAFT_9206</name>
</gene>
<proteinExistence type="predicted"/>
<evidence type="ECO:0000313" key="2">
    <source>
        <dbReference type="Proteomes" id="UP000242287"/>
    </source>
</evidence>